<feature type="domain" description="Type IV conjugative transfer protein TrbJ/K C-terminal" evidence="1">
    <location>
        <begin position="5"/>
        <end position="68"/>
    </location>
</feature>
<dbReference type="NCBIfam" id="TIGR04361">
    <property type="entry name" value="TrbK_Ti"/>
    <property type="match status" value="1"/>
</dbReference>
<dbReference type="EMBL" id="CP132307">
    <property type="protein sequence ID" value="WLS01109.1"/>
    <property type="molecule type" value="Genomic_DNA"/>
</dbReference>
<accession>A0AA50CS94</accession>
<keyword evidence="2" id="KW-0614">Plasmid</keyword>
<proteinExistence type="predicted"/>
<dbReference type="Proteomes" id="UP001234585">
    <property type="component" value="Plasmid unnamed5"/>
</dbReference>
<dbReference type="InterPro" id="IPR020065">
    <property type="entry name" value="Conjugal_tfr_protein_TrbK"/>
</dbReference>
<evidence type="ECO:0000313" key="3">
    <source>
        <dbReference type="Proteomes" id="UP001234585"/>
    </source>
</evidence>
<geneLocation type="plasmid" evidence="2 3">
    <name>unnamed5</name>
</geneLocation>
<organism evidence="2 3">
    <name type="scientific">Shinella sumterensis</name>
    <dbReference type="NCBI Taxonomy" id="1967501"/>
    <lineage>
        <taxon>Bacteria</taxon>
        <taxon>Pseudomonadati</taxon>
        <taxon>Pseudomonadota</taxon>
        <taxon>Alphaproteobacteria</taxon>
        <taxon>Hyphomicrobiales</taxon>
        <taxon>Rhizobiaceae</taxon>
        <taxon>Shinella</taxon>
    </lineage>
</organism>
<dbReference type="InterPro" id="IPR024475">
    <property type="entry name" value="TrbJ/K_C"/>
</dbReference>
<name>A0AA50CS94_9HYPH</name>
<dbReference type="Pfam" id="PF10907">
    <property type="entry name" value="DUF2749"/>
    <property type="match status" value="1"/>
</dbReference>
<evidence type="ECO:0000313" key="2">
    <source>
        <dbReference type="EMBL" id="WLS01109.1"/>
    </source>
</evidence>
<gene>
    <name evidence="2" type="primary">trbK</name>
    <name evidence="2" type="ORF">Q9313_27400</name>
</gene>
<sequence>MNRSLVIFIGAVVAAAALSVAATVLILKTDGTSKPAMSEEQRAAREKFFGSGKELQPIEKGQEMRPRW</sequence>
<dbReference type="AlphaFoldDB" id="A0AA50CS94"/>
<protein>
    <submittedName>
        <fullName evidence="2">Entry exclusion protein TrbK</fullName>
    </submittedName>
</protein>
<evidence type="ECO:0000259" key="1">
    <source>
        <dbReference type="Pfam" id="PF10907"/>
    </source>
</evidence>
<keyword evidence="3" id="KW-1185">Reference proteome</keyword>
<dbReference type="RefSeq" id="WP_306041387.1">
    <property type="nucleotide sequence ID" value="NZ_CP132307.1"/>
</dbReference>
<reference evidence="2 3" key="1">
    <citation type="submission" date="2023-08" db="EMBL/GenBank/DDBJ databases">
        <title>Pathogen: clinical or host-associated sample.</title>
        <authorList>
            <person name="Hergert J."/>
            <person name="Casey R."/>
            <person name="Wagner J."/>
            <person name="Young E.L."/>
            <person name="Oakeson K.F."/>
        </authorList>
    </citation>
    <scope>NUCLEOTIDE SEQUENCE [LARGE SCALE GENOMIC DNA]</scope>
    <source>
        <strain evidence="2 3">1760953</strain>
        <plasmid evidence="2 3">unnamed5</plasmid>
    </source>
</reference>